<sequence length="213" mass="23503">MVEILEGAALAIRREATLGDRTLRLAVGPEQRDAAVVIALDRQLLRAVDDVSRLHAVHLRDRDVVALAVDRRIGLGGLAAEGEREIAERHQDRAELHRALGPQILVRQIAADQRRQVHERGIAAIQASRCTVAEQEMLRQIERQQRAHAVIAEAFPHFGGEQARELAGMAEPGLFGGRIDMADVRLAAVVRGRGVHHSLRSLNCAASLRTHRR</sequence>
<proteinExistence type="predicted"/>
<protein>
    <submittedName>
        <fullName evidence="1">Uncharacterized protein</fullName>
    </submittedName>
</protein>
<gene>
    <name evidence="1" type="ORF">WR25_07913</name>
</gene>
<dbReference type="AlphaFoldDB" id="A0A2A2M2C5"/>
<dbReference type="Proteomes" id="UP000218231">
    <property type="component" value="Unassembled WGS sequence"/>
</dbReference>
<name>A0A2A2M2C5_9BILA</name>
<dbReference type="EMBL" id="LIAE01006145">
    <property type="protein sequence ID" value="PAV92570.1"/>
    <property type="molecule type" value="Genomic_DNA"/>
</dbReference>
<evidence type="ECO:0000313" key="1">
    <source>
        <dbReference type="EMBL" id="PAV92570.1"/>
    </source>
</evidence>
<organism evidence="1 2">
    <name type="scientific">Diploscapter pachys</name>
    <dbReference type="NCBI Taxonomy" id="2018661"/>
    <lineage>
        <taxon>Eukaryota</taxon>
        <taxon>Metazoa</taxon>
        <taxon>Ecdysozoa</taxon>
        <taxon>Nematoda</taxon>
        <taxon>Chromadorea</taxon>
        <taxon>Rhabditida</taxon>
        <taxon>Rhabditina</taxon>
        <taxon>Rhabditomorpha</taxon>
        <taxon>Rhabditoidea</taxon>
        <taxon>Rhabditidae</taxon>
        <taxon>Diploscapter</taxon>
    </lineage>
</organism>
<keyword evidence="2" id="KW-1185">Reference proteome</keyword>
<comment type="caution">
    <text evidence="1">The sequence shown here is derived from an EMBL/GenBank/DDBJ whole genome shotgun (WGS) entry which is preliminary data.</text>
</comment>
<evidence type="ECO:0000313" key="2">
    <source>
        <dbReference type="Proteomes" id="UP000218231"/>
    </source>
</evidence>
<accession>A0A2A2M2C5</accession>
<reference evidence="1 2" key="1">
    <citation type="journal article" date="2017" name="Curr. Biol.">
        <title>Genome architecture and evolution of a unichromosomal asexual nematode.</title>
        <authorList>
            <person name="Fradin H."/>
            <person name="Zegar C."/>
            <person name="Gutwein M."/>
            <person name="Lucas J."/>
            <person name="Kovtun M."/>
            <person name="Corcoran D."/>
            <person name="Baugh L.R."/>
            <person name="Kiontke K."/>
            <person name="Gunsalus K."/>
            <person name="Fitch D.H."/>
            <person name="Piano F."/>
        </authorList>
    </citation>
    <scope>NUCLEOTIDE SEQUENCE [LARGE SCALE GENOMIC DNA]</scope>
    <source>
        <strain evidence="1">PF1309</strain>
    </source>
</reference>